<dbReference type="InterPro" id="IPR016035">
    <property type="entry name" value="Acyl_Trfase/lysoPLipase"/>
</dbReference>
<accession>A0A1T5CEU1</accession>
<keyword evidence="2 4" id="KW-0442">Lipid degradation</keyword>
<dbReference type="SUPFAM" id="SSF52151">
    <property type="entry name" value="FabD/lysophospholipase-like"/>
    <property type="match status" value="1"/>
</dbReference>
<dbReference type="InterPro" id="IPR050301">
    <property type="entry name" value="NTE"/>
</dbReference>
<dbReference type="STRING" id="651661.SAMN05660293_01181"/>
<evidence type="ECO:0000313" key="6">
    <source>
        <dbReference type="EMBL" id="SKB57856.1"/>
    </source>
</evidence>
<dbReference type="OrthoDB" id="9770965at2"/>
<evidence type="ECO:0000256" key="4">
    <source>
        <dbReference type="PROSITE-ProRule" id="PRU01161"/>
    </source>
</evidence>
<dbReference type="GO" id="GO:0016787">
    <property type="term" value="F:hydrolase activity"/>
    <property type="evidence" value="ECO:0007669"/>
    <property type="project" value="UniProtKB-UniRule"/>
</dbReference>
<dbReference type="Gene3D" id="3.40.1090.10">
    <property type="entry name" value="Cytosolic phospholipase A2 catalytic domain"/>
    <property type="match status" value="1"/>
</dbReference>
<feature type="domain" description="PNPLA" evidence="5">
    <location>
        <begin position="5"/>
        <end position="163"/>
    </location>
</feature>
<keyword evidence="3 4" id="KW-0443">Lipid metabolism</keyword>
<reference evidence="7" key="1">
    <citation type="submission" date="2017-02" db="EMBL/GenBank/DDBJ databases">
        <authorList>
            <person name="Varghese N."/>
            <person name="Submissions S."/>
        </authorList>
    </citation>
    <scope>NUCLEOTIDE SEQUENCE [LARGE SCALE GENOMIC DNA]</scope>
    <source>
        <strain evidence="7">DSM 22270</strain>
    </source>
</reference>
<feature type="short sequence motif" description="GXGXXG" evidence="4">
    <location>
        <begin position="9"/>
        <end position="14"/>
    </location>
</feature>
<feature type="short sequence motif" description="GXSXG" evidence="4">
    <location>
        <begin position="36"/>
        <end position="40"/>
    </location>
</feature>
<dbReference type="PROSITE" id="PS51635">
    <property type="entry name" value="PNPLA"/>
    <property type="match status" value="1"/>
</dbReference>
<name>A0A1T5CEU1_9BACT</name>
<sequence>MKIGLVLSGGGARGIAHIGAIKALMERGIRPDIISGTSSGAFVGAMLAHGYTPDEIIEMIVQTSFYPYLRLGFGGNGLLQMKRLEAVLCKYIPENTFESLKIPLVVTATDITSGEEIQFRNGELAIPVLASCSVPGIFSPIYFQGHDLVDGGVLNNLPVEPIMREADFLIGIHCNPFTLDKPLKRTTEIVYRSLILAMHSKNKERFKKCDLLIEPAELSKFSLFDFRKAEQLFDVGYRYTKRLLEETCINFGSST</sequence>
<proteinExistence type="predicted"/>
<dbReference type="GO" id="GO:0016042">
    <property type="term" value="P:lipid catabolic process"/>
    <property type="evidence" value="ECO:0007669"/>
    <property type="project" value="UniProtKB-UniRule"/>
</dbReference>
<feature type="active site" description="Nucleophile" evidence="4">
    <location>
        <position position="38"/>
    </location>
</feature>
<organism evidence="6 7">
    <name type="scientific">Dyadobacter psychrophilus</name>
    <dbReference type="NCBI Taxonomy" id="651661"/>
    <lineage>
        <taxon>Bacteria</taxon>
        <taxon>Pseudomonadati</taxon>
        <taxon>Bacteroidota</taxon>
        <taxon>Cytophagia</taxon>
        <taxon>Cytophagales</taxon>
        <taxon>Spirosomataceae</taxon>
        <taxon>Dyadobacter</taxon>
    </lineage>
</organism>
<dbReference type="CDD" id="cd07205">
    <property type="entry name" value="Pat_PNPLA6_PNPLA7_NTE1_like"/>
    <property type="match status" value="1"/>
</dbReference>
<gene>
    <name evidence="6" type="ORF">SAMN05660293_01181</name>
</gene>
<evidence type="ECO:0000256" key="2">
    <source>
        <dbReference type="ARBA" id="ARBA00022963"/>
    </source>
</evidence>
<evidence type="ECO:0000256" key="1">
    <source>
        <dbReference type="ARBA" id="ARBA00022801"/>
    </source>
</evidence>
<evidence type="ECO:0000256" key="3">
    <source>
        <dbReference type="ARBA" id="ARBA00023098"/>
    </source>
</evidence>
<protein>
    <submittedName>
        <fullName evidence="6">NTE family protein</fullName>
    </submittedName>
</protein>
<dbReference type="PANTHER" id="PTHR14226:SF29">
    <property type="entry name" value="NEUROPATHY TARGET ESTERASE SWS"/>
    <property type="match status" value="1"/>
</dbReference>
<evidence type="ECO:0000313" key="7">
    <source>
        <dbReference type="Proteomes" id="UP000190897"/>
    </source>
</evidence>
<feature type="active site" description="Proton acceptor" evidence="4">
    <location>
        <position position="150"/>
    </location>
</feature>
<dbReference type="EMBL" id="FUZA01000001">
    <property type="protein sequence ID" value="SKB57856.1"/>
    <property type="molecule type" value="Genomic_DNA"/>
</dbReference>
<feature type="short sequence motif" description="DGA/G" evidence="4">
    <location>
        <begin position="150"/>
        <end position="152"/>
    </location>
</feature>
<evidence type="ECO:0000259" key="5">
    <source>
        <dbReference type="PROSITE" id="PS51635"/>
    </source>
</evidence>
<dbReference type="RefSeq" id="WP_082213678.1">
    <property type="nucleotide sequence ID" value="NZ_FUZA01000001.1"/>
</dbReference>
<keyword evidence="1 4" id="KW-0378">Hydrolase</keyword>
<dbReference type="Proteomes" id="UP000190897">
    <property type="component" value="Unassembled WGS sequence"/>
</dbReference>
<dbReference type="InterPro" id="IPR002641">
    <property type="entry name" value="PNPLA_dom"/>
</dbReference>
<dbReference type="Pfam" id="PF01734">
    <property type="entry name" value="Patatin"/>
    <property type="match status" value="1"/>
</dbReference>
<dbReference type="PANTHER" id="PTHR14226">
    <property type="entry name" value="NEUROPATHY TARGET ESTERASE/SWISS CHEESE D.MELANOGASTER"/>
    <property type="match status" value="1"/>
</dbReference>
<keyword evidence="7" id="KW-1185">Reference proteome</keyword>
<dbReference type="AlphaFoldDB" id="A0A1T5CEU1"/>